<evidence type="ECO:0000259" key="1">
    <source>
        <dbReference type="PROSITE" id="PS51186"/>
    </source>
</evidence>
<evidence type="ECO:0000313" key="3">
    <source>
        <dbReference type="Proteomes" id="UP000184383"/>
    </source>
</evidence>
<feature type="domain" description="N-acetyltransferase" evidence="1">
    <location>
        <begin position="99"/>
        <end position="192"/>
    </location>
</feature>
<dbReference type="OrthoDB" id="41238at2759"/>
<sequence>MATRPRGPIVSLAPALLPSKVTLPGRTISLEKLDLKHADDLFSFVGGSDSSRRSLWDYMGDGPYTQLDTFRNAIASKSASTDPFFFAVIDQRNDRPSCGKVIGYLTLMRITPDHLTIEIGNVLFSSVLQRTAASTEAIYLLAKHAFEDLGYRRLEWKCDSLNEPSRKAALRFGFKYEGIFRQHMVVKGRSRDTAWFAMLKDEWNSSVKIAFERWLDEGNFEADGSQKRTLHGLRDE</sequence>
<dbReference type="Proteomes" id="UP000184383">
    <property type="component" value="Unassembled WGS sequence"/>
</dbReference>
<dbReference type="GeneID" id="63744982"/>
<dbReference type="PROSITE" id="PS51186">
    <property type="entry name" value="GNAT"/>
    <property type="match status" value="1"/>
</dbReference>
<reference evidence="3" key="1">
    <citation type="journal article" date="2017" name="Genome Biol.">
        <title>Comparative genomics reveals high biological diversity and specific adaptations in the industrially and medically important fungal genus Aspergillus.</title>
        <authorList>
            <person name="de Vries R.P."/>
            <person name="Riley R."/>
            <person name="Wiebenga A."/>
            <person name="Aguilar-Osorio G."/>
            <person name="Amillis S."/>
            <person name="Uchima C.A."/>
            <person name="Anderluh G."/>
            <person name="Asadollahi M."/>
            <person name="Askin M."/>
            <person name="Barry K."/>
            <person name="Battaglia E."/>
            <person name="Bayram O."/>
            <person name="Benocci T."/>
            <person name="Braus-Stromeyer S.A."/>
            <person name="Caldana C."/>
            <person name="Canovas D."/>
            <person name="Cerqueira G.C."/>
            <person name="Chen F."/>
            <person name="Chen W."/>
            <person name="Choi C."/>
            <person name="Clum A."/>
            <person name="Dos Santos R.A."/>
            <person name="Damasio A.R."/>
            <person name="Diallinas G."/>
            <person name="Emri T."/>
            <person name="Fekete E."/>
            <person name="Flipphi M."/>
            <person name="Freyberg S."/>
            <person name="Gallo A."/>
            <person name="Gournas C."/>
            <person name="Habgood R."/>
            <person name="Hainaut M."/>
            <person name="Harispe M.L."/>
            <person name="Henrissat B."/>
            <person name="Hilden K.S."/>
            <person name="Hope R."/>
            <person name="Hossain A."/>
            <person name="Karabika E."/>
            <person name="Karaffa L."/>
            <person name="Karanyi Z."/>
            <person name="Krasevec N."/>
            <person name="Kuo A."/>
            <person name="Kusch H."/>
            <person name="LaButti K."/>
            <person name="Lagendijk E.L."/>
            <person name="Lapidus A."/>
            <person name="Levasseur A."/>
            <person name="Lindquist E."/>
            <person name="Lipzen A."/>
            <person name="Logrieco A.F."/>
            <person name="MacCabe A."/>
            <person name="Maekelae M.R."/>
            <person name="Malavazi I."/>
            <person name="Melin P."/>
            <person name="Meyer V."/>
            <person name="Mielnichuk N."/>
            <person name="Miskei M."/>
            <person name="Molnar A.P."/>
            <person name="Mule G."/>
            <person name="Ngan C.Y."/>
            <person name="Orejas M."/>
            <person name="Orosz E."/>
            <person name="Ouedraogo J.P."/>
            <person name="Overkamp K.M."/>
            <person name="Park H.-S."/>
            <person name="Perrone G."/>
            <person name="Piumi F."/>
            <person name="Punt P.J."/>
            <person name="Ram A.F."/>
            <person name="Ramon A."/>
            <person name="Rauscher S."/>
            <person name="Record E."/>
            <person name="Riano-Pachon D.M."/>
            <person name="Robert V."/>
            <person name="Roehrig J."/>
            <person name="Ruller R."/>
            <person name="Salamov A."/>
            <person name="Salih N.S."/>
            <person name="Samson R.A."/>
            <person name="Sandor E."/>
            <person name="Sanguinetti M."/>
            <person name="Schuetze T."/>
            <person name="Sepcic K."/>
            <person name="Shelest E."/>
            <person name="Sherlock G."/>
            <person name="Sophianopoulou V."/>
            <person name="Squina F.M."/>
            <person name="Sun H."/>
            <person name="Susca A."/>
            <person name="Todd R.B."/>
            <person name="Tsang A."/>
            <person name="Unkles S.E."/>
            <person name="van de Wiele N."/>
            <person name="van Rossen-Uffink D."/>
            <person name="Oliveira J.V."/>
            <person name="Vesth T.C."/>
            <person name="Visser J."/>
            <person name="Yu J.-H."/>
            <person name="Zhou M."/>
            <person name="Andersen M.R."/>
            <person name="Archer D.B."/>
            <person name="Baker S.E."/>
            <person name="Benoit I."/>
            <person name="Brakhage A.A."/>
            <person name="Braus G.H."/>
            <person name="Fischer R."/>
            <person name="Frisvad J.C."/>
            <person name="Goldman G.H."/>
            <person name="Houbraken J."/>
            <person name="Oakley B."/>
            <person name="Pocsi I."/>
            <person name="Scazzocchio C."/>
            <person name="Seiboth B."/>
            <person name="vanKuyk P.A."/>
            <person name="Wortman J."/>
            <person name="Dyer P.S."/>
            <person name="Grigoriev I.V."/>
        </authorList>
    </citation>
    <scope>NUCLEOTIDE SEQUENCE [LARGE SCALE GENOMIC DNA]</scope>
    <source>
        <strain evidence="3">DTO 134E9</strain>
    </source>
</reference>
<dbReference type="Pfam" id="PF13302">
    <property type="entry name" value="Acetyltransf_3"/>
    <property type="match status" value="1"/>
</dbReference>
<dbReference type="RefSeq" id="XP_040683386.1">
    <property type="nucleotide sequence ID" value="XM_040829134.1"/>
</dbReference>
<dbReference type="InterPro" id="IPR016181">
    <property type="entry name" value="Acyl_CoA_acyltransferase"/>
</dbReference>
<dbReference type="GO" id="GO:1990189">
    <property type="term" value="F:protein N-terminal-serine acetyltransferase activity"/>
    <property type="evidence" value="ECO:0007669"/>
    <property type="project" value="TreeGrafter"/>
</dbReference>
<dbReference type="Gene3D" id="3.40.630.30">
    <property type="match status" value="1"/>
</dbReference>
<dbReference type="PANTHER" id="PTHR43441">
    <property type="entry name" value="RIBOSOMAL-PROTEIN-SERINE ACETYLTRANSFERASE"/>
    <property type="match status" value="1"/>
</dbReference>
<dbReference type="EMBL" id="KV878218">
    <property type="protein sequence ID" value="OJJ29709.1"/>
    <property type="molecule type" value="Genomic_DNA"/>
</dbReference>
<dbReference type="FunFam" id="3.40.630.30:FF:000047">
    <property type="entry name" value="Acetyltransferase, GNAT family"/>
    <property type="match status" value="1"/>
</dbReference>
<dbReference type="AlphaFoldDB" id="A0A1L9R458"/>
<dbReference type="InterPro" id="IPR051908">
    <property type="entry name" value="Ribosomal_N-acetyltransferase"/>
</dbReference>
<organism evidence="2 3">
    <name type="scientific">Aspergillus wentii DTO 134E9</name>
    <dbReference type="NCBI Taxonomy" id="1073089"/>
    <lineage>
        <taxon>Eukaryota</taxon>
        <taxon>Fungi</taxon>
        <taxon>Dikarya</taxon>
        <taxon>Ascomycota</taxon>
        <taxon>Pezizomycotina</taxon>
        <taxon>Eurotiomycetes</taxon>
        <taxon>Eurotiomycetidae</taxon>
        <taxon>Eurotiales</taxon>
        <taxon>Aspergillaceae</taxon>
        <taxon>Aspergillus</taxon>
        <taxon>Aspergillus subgen. Cremei</taxon>
    </lineage>
</organism>
<dbReference type="SUPFAM" id="SSF55729">
    <property type="entry name" value="Acyl-CoA N-acyltransferases (Nat)"/>
    <property type="match status" value="1"/>
</dbReference>
<protein>
    <recommendedName>
        <fullName evidence="1">N-acetyltransferase domain-containing protein</fullName>
    </recommendedName>
</protein>
<dbReference type="PANTHER" id="PTHR43441:SF2">
    <property type="entry name" value="FAMILY ACETYLTRANSFERASE, PUTATIVE (AFU_ORTHOLOGUE AFUA_7G00850)-RELATED"/>
    <property type="match status" value="1"/>
</dbReference>
<dbReference type="GO" id="GO:0008999">
    <property type="term" value="F:protein-N-terminal-alanine acetyltransferase activity"/>
    <property type="evidence" value="ECO:0007669"/>
    <property type="project" value="TreeGrafter"/>
</dbReference>
<dbReference type="VEuPathDB" id="FungiDB:ASPWEDRAFT_122155"/>
<accession>A0A1L9R458</accession>
<evidence type="ECO:0000313" key="2">
    <source>
        <dbReference type="EMBL" id="OJJ29709.1"/>
    </source>
</evidence>
<proteinExistence type="predicted"/>
<name>A0A1L9R458_ASPWE</name>
<dbReference type="InterPro" id="IPR000182">
    <property type="entry name" value="GNAT_dom"/>
</dbReference>
<keyword evidence="3" id="KW-1185">Reference proteome</keyword>
<gene>
    <name evidence="2" type="ORF">ASPWEDRAFT_122155</name>
</gene>